<sequence>MKLKLGVLTLLSLLMIGMVVMAAQPIQLTFWGGWTGPDGDVMRALVDEYNSTHPDVHITFTTMQWTPLFTKFMTSAAVGNPPDILGMHGPDVPQFAALNLLTPLGNVISNAGFTATQFATAAWDGTFYNGIQYAFPLDLHMNAIYYNKTLFEKAGITPPTGWISGQQFLDMAIKLTIDKNGKHPNDPGFDPNNIVQYGFGLYSLNWHAFLQWYELLAQQGYGFLNKQNTKVDYPLDAGLKAWQWLQDLVFKYHVSPVGATNPLNDFLIGKTAMLEDGPWEIPACEAQKGLEWGTFPIPQVFERKAVWGSGHVLTIPVQKDKAKVQAAEDFVIWLIKNSSKWALSGNIPALNVAREYAYSLPGRTGFLESAPYEVMLPRIPNEAEVFSAASVSPIVVAGQDIMVRDKDILPVMKWMNDQIDQILSRGQ</sequence>
<dbReference type="Gene3D" id="3.40.190.10">
    <property type="entry name" value="Periplasmic binding protein-like II"/>
    <property type="match status" value="1"/>
</dbReference>
<evidence type="ECO:0000256" key="2">
    <source>
        <dbReference type="ARBA" id="ARBA00008520"/>
    </source>
</evidence>
<comment type="caution">
    <text evidence="4">The sequence shown here is derived from an EMBL/GenBank/DDBJ whole genome shotgun (WGS) entry which is preliminary data.</text>
</comment>
<dbReference type="PANTHER" id="PTHR43649:SF12">
    <property type="entry name" value="DIACETYLCHITOBIOSE BINDING PROTEIN DASA"/>
    <property type="match status" value="1"/>
</dbReference>
<dbReference type="GO" id="GO:0042597">
    <property type="term" value="C:periplasmic space"/>
    <property type="evidence" value="ECO:0007669"/>
    <property type="project" value="UniProtKB-SubCell"/>
</dbReference>
<dbReference type="InterPro" id="IPR006059">
    <property type="entry name" value="SBP"/>
</dbReference>
<accession>A0A2J6X4F8</accession>
<dbReference type="Pfam" id="PF01547">
    <property type="entry name" value="SBP_bac_1"/>
    <property type="match status" value="1"/>
</dbReference>
<dbReference type="InterPro" id="IPR050490">
    <property type="entry name" value="Bact_solute-bd_prot1"/>
</dbReference>
<dbReference type="AlphaFoldDB" id="A0A2J6X4F8"/>
<proteinExistence type="inferred from homology"/>
<dbReference type="SUPFAM" id="SSF53850">
    <property type="entry name" value="Periplasmic binding protein-like II"/>
    <property type="match status" value="1"/>
</dbReference>
<keyword evidence="3" id="KW-0732">Signal</keyword>
<feature type="chain" id="PRO_5014324627" evidence="3">
    <location>
        <begin position="23"/>
        <end position="427"/>
    </location>
</feature>
<gene>
    <name evidence="4" type="ORF">C0175_05750</name>
</gene>
<dbReference type="EMBL" id="PNIX01000332">
    <property type="protein sequence ID" value="PMP81265.1"/>
    <property type="molecule type" value="Genomic_DNA"/>
</dbReference>
<feature type="signal peptide" evidence="3">
    <location>
        <begin position="1"/>
        <end position="22"/>
    </location>
</feature>
<organism evidence="4 5">
    <name type="scientific">Caldisericum exile</name>
    <dbReference type="NCBI Taxonomy" id="693075"/>
    <lineage>
        <taxon>Bacteria</taxon>
        <taxon>Pseudomonadati</taxon>
        <taxon>Caldisericota/Cryosericota group</taxon>
        <taxon>Caldisericota</taxon>
        <taxon>Caldisericia</taxon>
        <taxon>Caldisericales</taxon>
        <taxon>Caldisericaceae</taxon>
        <taxon>Caldisericum</taxon>
    </lineage>
</organism>
<evidence type="ECO:0000256" key="1">
    <source>
        <dbReference type="ARBA" id="ARBA00004418"/>
    </source>
</evidence>
<evidence type="ECO:0000313" key="4">
    <source>
        <dbReference type="EMBL" id="PMP81265.1"/>
    </source>
</evidence>
<reference evidence="4 5" key="1">
    <citation type="submission" date="2018-01" db="EMBL/GenBank/DDBJ databases">
        <title>Metagenomic assembled genomes from two thermal pools in the Uzon Caldera, Kamchatka, Russia.</title>
        <authorList>
            <person name="Wilkins L."/>
            <person name="Ettinger C."/>
        </authorList>
    </citation>
    <scope>NUCLEOTIDE SEQUENCE [LARGE SCALE GENOMIC DNA]</scope>
    <source>
        <strain evidence="4">ARK-10</strain>
    </source>
</reference>
<protein>
    <submittedName>
        <fullName evidence="4">ABC transporter substrate-binding protein</fullName>
    </submittedName>
</protein>
<comment type="similarity">
    <text evidence="2">Belongs to the bacterial solute-binding protein 1 family.</text>
</comment>
<dbReference type="PANTHER" id="PTHR43649">
    <property type="entry name" value="ARABINOSE-BINDING PROTEIN-RELATED"/>
    <property type="match status" value="1"/>
</dbReference>
<name>A0A2J6X4F8_9BACT</name>
<comment type="subcellular location">
    <subcellularLocation>
        <location evidence="1">Periplasm</location>
    </subcellularLocation>
</comment>
<evidence type="ECO:0000256" key="3">
    <source>
        <dbReference type="SAM" id="SignalP"/>
    </source>
</evidence>
<dbReference type="Proteomes" id="UP000236910">
    <property type="component" value="Unassembled WGS sequence"/>
</dbReference>
<dbReference type="CDD" id="cd14748">
    <property type="entry name" value="PBP2_UgpB"/>
    <property type="match status" value="1"/>
</dbReference>
<evidence type="ECO:0000313" key="5">
    <source>
        <dbReference type="Proteomes" id="UP000236910"/>
    </source>
</evidence>